<reference evidence="1 2" key="1">
    <citation type="journal article" date="2022" name="bioRxiv">
        <title>Genomics of Preaxostyla Flagellates Illuminates Evolutionary Transitions and the Path Towards Mitochondrial Loss.</title>
        <authorList>
            <person name="Novak L.V.F."/>
            <person name="Treitli S.C."/>
            <person name="Pyrih J."/>
            <person name="Halakuc P."/>
            <person name="Pipaliya S.V."/>
            <person name="Vacek V."/>
            <person name="Brzon O."/>
            <person name="Soukal P."/>
            <person name="Eme L."/>
            <person name="Dacks J.B."/>
            <person name="Karnkowska A."/>
            <person name="Elias M."/>
            <person name="Hampl V."/>
        </authorList>
    </citation>
    <scope>NUCLEOTIDE SEQUENCE [LARGE SCALE GENOMIC DNA]</scope>
    <source>
        <strain evidence="1">NAU3</strain>
        <tissue evidence="1">Gut</tissue>
    </source>
</reference>
<sequence>MTPKPSRAFTRRSIPRKNPNIRLINPHVFDTYKACVGRLASKRESTMFSASCHTMQRSESNLPPRNISPYLRVSKMKKYSVYQQEATCQRFCTVEQFFWTMSLHSLLLPLSTKQWSNSPVFHNYLKQSQ</sequence>
<protein>
    <submittedName>
        <fullName evidence="1">Uncharacterized protein</fullName>
    </submittedName>
</protein>
<name>A0ABQ9X643_9EUKA</name>
<keyword evidence="2" id="KW-1185">Reference proteome</keyword>
<evidence type="ECO:0000313" key="1">
    <source>
        <dbReference type="EMBL" id="KAK2946794.1"/>
    </source>
</evidence>
<dbReference type="Proteomes" id="UP001281761">
    <property type="component" value="Unassembled WGS sequence"/>
</dbReference>
<evidence type="ECO:0000313" key="2">
    <source>
        <dbReference type="Proteomes" id="UP001281761"/>
    </source>
</evidence>
<accession>A0ABQ9X643</accession>
<dbReference type="EMBL" id="JARBJD010000218">
    <property type="protein sequence ID" value="KAK2946794.1"/>
    <property type="molecule type" value="Genomic_DNA"/>
</dbReference>
<comment type="caution">
    <text evidence="1">The sequence shown here is derived from an EMBL/GenBank/DDBJ whole genome shotgun (WGS) entry which is preliminary data.</text>
</comment>
<proteinExistence type="predicted"/>
<gene>
    <name evidence="1" type="ORF">BLNAU_18252</name>
</gene>
<organism evidence="1 2">
    <name type="scientific">Blattamonas nauphoetae</name>
    <dbReference type="NCBI Taxonomy" id="2049346"/>
    <lineage>
        <taxon>Eukaryota</taxon>
        <taxon>Metamonada</taxon>
        <taxon>Preaxostyla</taxon>
        <taxon>Oxymonadida</taxon>
        <taxon>Blattamonas</taxon>
    </lineage>
</organism>